<dbReference type="EMBL" id="CP053697">
    <property type="protein sequence ID" value="QKE63535.1"/>
    <property type="molecule type" value="Genomic_DNA"/>
</dbReference>
<dbReference type="KEGG" id="pcam:HNE05_09245"/>
<dbReference type="AlphaFoldDB" id="A0A6M8G302"/>
<sequence>MPHALRTLLLATLAFTLTGCGTFLGRAGEASEGDYYKGVEADMVLLGATSSSGEAEGATVMCYLMVVCPLITLVSVPVDAAVDTLLLPFDLLAVGDEEAVSAEATALE</sequence>
<dbReference type="PROSITE" id="PS51257">
    <property type="entry name" value="PROKAR_LIPOPROTEIN"/>
    <property type="match status" value="1"/>
</dbReference>
<name>A0A6M8G302_9GAMM</name>
<reference evidence="1" key="1">
    <citation type="submission" date="2020-07" db="EMBL/GenBank/DDBJ databases">
        <title>Nitrate ammonifying Pseudomonas campi sp. nov. isolated from German agricultural grassland.</title>
        <authorList>
            <person name="Timsy T."/>
            <person name="Ulrich A."/>
            <person name="Spanner T."/>
            <person name="Foesel B."/>
            <person name="Kolb S."/>
            <person name="Horn M.A."/>
            <person name="Behrendt U."/>
        </authorList>
    </citation>
    <scope>NUCLEOTIDE SEQUENCE</scope>
    <source>
        <strain evidence="1">S1-A32-2</strain>
    </source>
</reference>
<proteinExistence type="predicted"/>
<gene>
    <name evidence="1" type="ORF">HNE05_09245</name>
</gene>
<keyword evidence="1" id="KW-0449">Lipoprotein</keyword>
<accession>A0A6M8G302</accession>
<dbReference type="RefSeq" id="WP_173207202.1">
    <property type="nucleotide sequence ID" value="NZ_CP053697.2"/>
</dbReference>
<organism evidence="1 2">
    <name type="scientific">Aquipseudomonas campi</name>
    <dbReference type="NCBI Taxonomy" id="2731681"/>
    <lineage>
        <taxon>Bacteria</taxon>
        <taxon>Pseudomonadati</taxon>
        <taxon>Pseudomonadota</taxon>
        <taxon>Gammaproteobacteria</taxon>
        <taxon>Pseudomonadales</taxon>
        <taxon>Pseudomonadaceae</taxon>
        <taxon>Aquipseudomonas</taxon>
    </lineage>
</organism>
<protein>
    <submittedName>
        <fullName evidence="1">YceK/YidQ family lipoprotein</fullName>
    </submittedName>
</protein>
<evidence type="ECO:0000313" key="2">
    <source>
        <dbReference type="Proteomes" id="UP000501379"/>
    </source>
</evidence>
<evidence type="ECO:0000313" key="1">
    <source>
        <dbReference type="EMBL" id="QKE63535.1"/>
    </source>
</evidence>
<dbReference type="Proteomes" id="UP000501379">
    <property type="component" value="Chromosome"/>
</dbReference>
<keyword evidence="2" id="KW-1185">Reference proteome</keyword>